<gene>
    <name evidence="9" type="ORF">NPRO_13790</name>
</gene>
<evidence type="ECO:0000313" key="10">
    <source>
        <dbReference type="Proteomes" id="UP000662873"/>
    </source>
</evidence>
<comment type="cofactor">
    <cofactor evidence="1">
        <name>Mn(2+)</name>
        <dbReference type="ChEBI" id="CHEBI:29035"/>
    </cofactor>
</comment>
<evidence type="ECO:0000256" key="2">
    <source>
        <dbReference type="ARBA" id="ARBA00022723"/>
    </source>
</evidence>
<dbReference type="EC" id="5.3.1.15" evidence="8"/>
<keyword evidence="2" id="KW-0479">Metal-binding</keyword>
<dbReference type="EMBL" id="AP021858">
    <property type="protein sequence ID" value="BBO23784.1"/>
    <property type="molecule type" value="Genomic_DNA"/>
</dbReference>
<keyword evidence="4 9" id="KW-0413">Isomerase</keyword>
<keyword evidence="3" id="KW-0464">Manganese</keyword>
<keyword evidence="5" id="KW-0119">Carbohydrate metabolism</keyword>
<comment type="similarity">
    <text evidence="7">Belongs to the D-lyxose ketol-isomerase family.</text>
</comment>
<organism evidence="9 10">
    <name type="scientific">Candidatus Nitrosymbiomonas proteolyticus</name>
    <dbReference type="NCBI Taxonomy" id="2608984"/>
    <lineage>
        <taxon>Bacteria</taxon>
        <taxon>Bacillati</taxon>
        <taxon>Armatimonadota</taxon>
        <taxon>Armatimonadota incertae sedis</taxon>
        <taxon>Candidatus Nitrosymbiomonas</taxon>
    </lineage>
</organism>
<evidence type="ECO:0000256" key="8">
    <source>
        <dbReference type="ARBA" id="ARBA00044972"/>
    </source>
</evidence>
<dbReference type="KEGG" id="npy:NPRO_13790"/>
<dbReference type="GO" id="GO:0047828">
    <property type="term" value="F:D-lyxose ketol-isomerase activity"/>
    <property type="evidence" value="ECO:0007669"/>
    <property type="project" value="UniProtKB-EC"/>
</dbReference>
<dbReference type="Pfam" id="PF07385">
    <property type="entry name" value="Lyx_isomer"/>
    <property type="match status" value="1"/>
</dbReference>
<evidence type="ECO:0000256" key="3">
    <source>
        <dbReference type="ARBA" id="ARBA00023211"/>
    </source>
</evidence>
<proteinExistence type="inferred from homology"/>
<accession>A0A809SEB7</accession>
<evidence type="ECO:0000313" key="9">
    <source>
        <dbReference type="EMBL" id="BBO23784.1"/>
    </source>
</evidence>
<evidence type="ECO:0000256" key="4">
    <source>
        <dbReference type="ARBA" id="ARBA00023235"/>
    </source>
</evidence>
<reference evidence="9" key="1">
    <citation type="journal article" name="DNA Res.">
        <title>The physiological potential of anammox bacteria as revealed by their core genome structure.</title>
        <authorList>
            <person name="Okubo T."/>
            <person name="Toyoda A."/>
            <person name="Fukuhara K."/>
            <person name="Uchiyama I."/>
            <person name="Harigaya Y."/>
            <person name="Kuroiwa M."/>
            <person name="Suzuki T."/>
            <person name="Murakami Y."/>
            <person name="Suwa Y."/>
            <person name="Takami H."/>
        </authorList>
    </citation>
    <scope>NUCLEOTIDE SEQUENCE</scope>
    <source>
        <strain evidence="9">317325-2</strain>
    </source>
</reference>
<dbReference type="Gene3D" id="2.60.120.10">
    <property type="entry name" value="Jelly Rolls"/>
    <property type="match status" value="1"/>
</dbReference>
<evidence type="ECO:0000256" key="6">
    <source>
        <dbReference type="ARBA" id="ARBA00044907"/>
    </source>
</evidence>
<evidence type="ECO:0000256" key="7">
    <source>
        <dbReference type="ARBA" id="ARBA00044951"/>
    </source>
</evidence>
<dbReference type="InterPro" id="IPR010864">
    <property type="entry name" value="D-lyxose_isomer"/>
</dbReference>
<evidence type="ECO:0000256" key="5">
    <source>
        <dbReference type="ARBA" id="ARBA00023277"/>
    </source>
</evidence>
<comment type="catalytic activity">
    <reaction evidence="6">
        <text>D-lyxose = D-xylulose</text>
        <dbReference type="Rhea" id="RHEA:14201"/>
        <dbReference type="ChEBI" id="CHEBI:16789"/>
        <dbReference type="ChEBI" id="CHEBI:17140"/>
        <dbReference type="EC" id="5.3.1.15"/>
    </reaction>
</comment>
<dbReference type="Proteomes" id="UP000662873">
    <property type="component" value="Chromosome"/>
</dbReference>
<dbReference type="InterPro" id="IPR014710">
    <property type="entry name" value="RmlC-like_jellyroll"/>
</dbReference>
<name>A0A809SEB7_9BACT</name>
<sequence length="187" mass="20958">MNALVRSAAQCFEEHGWALPPEPRWRVTDFGLGRLKLWGLVLLRQVQEPEYAEDLAYLREGMVVPAHFEPHLKKELLCRYGVLAIQLWPGDPVQTSGAKVPVKIDGDIYEATAGDPIALEAGERMTLEPGVIHEYSPASPECILTLLHGDGSEDDTVFVNPDVRKKPEIEEDELPSFWLETDIEEAN</sequence>
<dbReference type="GO" id="GO:0046872">
    <property type="term" value="F:metal ion binding"/>
    <property type="evidence" value="ECO:0007669"/>
    <property type="project" value="UniProtKB-KW"/>
</dbReference>
<protein>
    <recommendedName>
        <fullName evidence="8">D-lyxose ketol-isomerase</fullName>
        <ecNumber evidence="8">5.3.1.15</ecNumber>
    </recommendedName>
</protein>
<evidence type="ECO:0000256" key="1">
    <source>
        <dbReference type="ARBA" id="ARBA00001936"/>
    </source>
</evidence>
<dbReference type="AlphaFoldDB" id="A0A809SEB7"/>